<dbReference type="PANTHER" id="PTHR43883">
    <property type="entry name" value="SLR0207 PROTEIN"/>
    <property type="match status" value="1"/>
</dbReference>
<gene>
    <name evidence="1" type="ORF">RQM65_15430</name>
</gene>
<dbReference type="EMBL" id="JAVTTP010000001">
    <property type="protein sequence ID" value="MDT7830059.1"/>
    <property type="molecule type" value="Genomic_DNA"/>
</dbReference>
<dbReference type="InterPro" id="IPR052732">
    <property type="entry name" value="Cell-binding_unc_protein"/>
</dbReference>
<evidence type="ECO:0008006" key="3">
    <source>
        <dbReference type="Google" id="ProtNLM"/>
    </source>
</evidence>
<accession>A0ABU3L8J8</accession>
<name>A0ABU3L8J8_9FLAO</name>
<comment type="caution">
    <text evidence="1">The sequence shown here is derived from an EMBL/GenBank/DDBJ whole genome shotgun (WGS) entry which is preliminary data.</text>
</comment>
<keyword evidence="2" id="KW-1185">Reference proteome</keyword>
<sequence>MTKNQIDELISEGVFPEPTEHRKLLETHISWVILCDRFVYKIKKPIKYSFLDFSTLERRKHFYERELVLNRRYSGNIYLGVLPIYEFQGQFIIGGDEGRVVEYALKMSKLDPEKQMDVLVSQNKVSNLDIVNLARYIADFHEHAKIIYDTSGIDIGQEFNDLAGARSFLTENLGSEYGDRIDSALKASGTFLRKNKKLLEDRLKMEFYRDVHGDLHTRNIFLLPDPQPFDCIEFNDKYRQIDVLNEVAFLCMDLDALDRNDLSELFIEQYNRHFPAIRNDKDKNLFIYYKAYRANVRAKVNSLRANSASNSADRKRALSEVKRYFELMEDYLCSLK</sequence>
<evidence type="ECO:0000313" key="1">
    <source>
        <dbReference type="EMBL" id="MDT7830059.1"/>
    </source>
</evidence>
<dbReference type="PANTHER" id="PTHR43883:SF1">
    <property type="entry name" value="GLUCONOKINASE"/>
    <property type="match status" value="1"/>
</dbReference>
<dbReference type="InterPro" id="IPR011009">
    <property type="entry name" value="Kinase-like_dom_sf"/>
</dbReference>
<dbReference type="Proteomes" id="UP001250656">
    <property type="component" value="Unassembled WGS sequence"/>
</dbReference>
<dbReference type="SUPFAM" id="SSF56112">
    <property type="entry name" value="Protein kinase-like (PK-like)"/>
    <property type="match status" value="1"/>
</dbReference>
<reference evidence="1 2" key="1">
    <citation type="submission" date="2023-09" db="EMBL/GenBank/DDBJ databases">
        <title>Novel taxa isolated from Blanes Bay.</title>
        <authorList>
            <person name="Rey-Velasco X."/>
            <person name="Lucena T."/>
        </authorList>
    </citation>
    <scope>NUCLEOTIDE SEQUENCE [LARGE SCALE GENOMIC DNA]</scope>
    <source>
        <strain evidence="1 2">S334</strain>
    </source>
</reference>
<organism evidence="1 2">
    <name type="scientific">Pricia mediterranea</name>
    <dbReference type="NCBI Taxonomy" id="3076079"/>
    <lineage>
        <taxon>Bacteria</taxon>
        <taxon>Pseudomonadati</taxon>
        <taxon>Bacteroidota</taxon>
        <taxon>Flavobacteriia</taxon>
        <taxon>Flavobacteriales</taxon>
        <taxon>Flavobacteriaceae</taxon>
        <taxon>Pricia</taxon>
    </lineage>
</organism>
<evidence type="ECO:0000313" key="2">
    <source>
        <dbReference type="Proteomes" id="UP001250656"/>
    </source>
</evidence>
<dbReference type="RefSeq" id="WP_314016314.1">
    <property type="nucleotide sequence ID" value="NZ_JAVTTP010000001.1"/>
</dbReference>
<proteinExistence type="predicted"/>
<protein>
    <recommendedName>
        <fullName evidence="3">Aminoglycoside phosphotransferase domain-containing protein</fullName>
    </recommendedName>
</protein>